<dbReference type="RefSeq" id="WP_147778162.1">
    <property type="nucleotide sequence ID" value="NZ_SAYD01000009.1"/>
</dbReference>
<dbReference type="EMBL" id="SAYD01000009">
    <property type="protein sequence ID" value="TXJ40109.1"/>
    <property type="molecule type" value="Genomic_DNA"/>
</dbReference>
<accession>A0A5C8EQ05</accession>
<feature type="transmembrane region" description="Helical" evidence="1">
    <location>
        <begin position="288"/>
        <end position="309"/>
    </location>
</feature>
<feature type="domain" description="DUF6311" evidence="2">
    <location>
        <begin position="275"/>
        <end position="598"/>
    </location>
</feature>
<evidence type="ECO:0000259" key="2">
    <source>
        <dbReference type="Pfam" id="PF19830"/>
    </source>
</evidence>
<feature type="transmembrane region" description="Helical" evidence="1">
    <location>
        <begin position="341"/>
        <end position="360"/>
    </location>
</feature>
<evidence type="ECO:0000256" key="1">
    <source>
        <dbReference type="SAM" id="Phobius"/>
    </source>
</evidence>
<comment type="caution">
    <text evidence="3">The sequence shown here is derived from an EMBL/GenBank/DDBJ whole genome shotgun (WGS) entry which is preliminary data.</text>
</comment>
<sequence>MKSKNKNLFLKIYILFVIIISVALIILQILGSKNRVGYLTDFNLNIERMLNLYDLENIIEDFTVDGKLDEESIKNYLLTNENITNYIYHFRIRYYDKTFRNSDIYGVYPDLSNLPDYVKEAEMDGRGSPYGNFISDKKSIEEEKIDNVNYTLKPKPLILYIVVIIAIILLLIISNTLDIKFNVNEYFDSKINNLSCVIILLLLVFIIMFFSLKLYNFKFGLPLAYTYKDHILFLNYEAMIKDEGWFPIKSHRLGAPFGSYYGVFPANLLMNFDTLVNKIISFFAKDPIDVGSIFYFLIFPFTAISSFFVFRQLKISKFMSIFGSLTFSFIPFVYMRNIEHTSLASVYFIPLSILLCIWLYENNDLLIPTKNLKDFIKNKKNIIAIIFIILISNNGIAYYPFFTCFLIIITCISKLLKTKNIKLAIPFIISIALVIVLFIINLLPLIIYKSQHSYVSNINRWFSEAELYGLKISHLILNPKYFLEYYSQAMLVNENRTSYLGIIGALGFIGLILYIFIKNYHKPLISDYKNRISLLSELNLFAVLLTTIGGFSSIFNYFITPMIRSYNRISVYIAFICILAFCMFIDNFFKKKNIIFYIIFSIILLFILYDQTQDTGFYNKNDMELYIQDKKFIQNIENIMPSESSIYQLPTIYYTDFSFGYRVKSKYGFYGHYKDFIGYIFSKKLKWSYGMELGRVENEWYKKVNEMDTHNLLNEIYYAGFYGLYIDKGLIGNEELADKMEEDLKDILKQEPLVHENGSIIFFDLTNFETDKEYKPIINDYK</sequence>
<feature type="transmembrane region" description="Helical" evidence="1">
    <location>
        <begin position="12"/>
        <end position="31"/>
    </location>
</feature>
<feature type="transmembrane region" description="Helical" evidence="1">
    <location>
        <begin position="594"/>
        <end position="609"/>
    </location>
</feature>
<feature type="transmembrane region" description="Helical" evidence="1">
    <location>
        <begin position="191"/>
        <end position="212"/>
    </location>
</feature>
<reference evidence="3 4" key="1">
    <citation type="journal article" date="1992" name="Lakartidningen">
        <title>[Penicillin V and not amoxicillin is the first choice preparation in acute otitis].</title>
        <authorList>
            <person name="Kamme C."/>
            <person name="Lundgren K."/>
            <person name="Prellner K."/>
        </authorList>
    </citation>
    <scope>NUCLEOTIDE SEQUENCE [LARGE SCALE GENOMIC DNA]</scope>
    <source>
        <strain evidence="3 4">PC3997IV</strain>
    </source>
</reference>
<feature type="transmembrane region" description="Helical" evidence="1">
    <location>
        <begin position="571"/>
        <end position="589"/>
    </location>
</feature>
<keyword evidence="1" id="KW-1133">Transmembrane helix</keyword>
<feature type="transmembrane region" description="Helical" evidence="1">
    <location>
        <begin position="423"/>
        <end position="447"/>
    </location>
</feature>
<dbReference type="Proteomes" id="UP000325002">
    <property type="component" value="Unassembled WGS sequence"/>
</dbReference>
<keyword evidence="1" id="KW-0812">Transmembrane</keyword>
<feature type="transmembrane region" description="Helical" evidence="1">
    <location>
        <begin position="499"/>
        <end position="517"/>
    </location>
</feature>
<feature type="transmembrane region" description="Helical" evidence="1">
    <location>
        <begin position="538"/>
        <end position="559"/>
    </location>
</feature>
<protein>
    <recommendedName>
        <fullName evidence="2">DUF6311 domain-containing protein</fullName>
    </recommendedName>
</protein>
<dbReference type="Pfam" id="PF19830">
    <property type="entry name" value="DUF6311"/>
    <property type="match status" value="1"/>
</dbReference>
<evidence type="ECO:0000313" key="4">
    <source>
        <dbReference type="Proteomes" id="UP000325002"/>
    </source>
</evidence>
<feature type="transmembrane region" description="Helical" evidence="1">
    <location>
        <begin position="315"/>
        <end position="334"/>
    </location>
</feature>
<feature type="transmembrane region" description="Helical" evidence="1">
    <location>
        <begin position="157"/>
        <end position="179"/>
    </location>
</feature>
<name>A0A5C8EQ05_9SPIR</name>
<evidence type="ECO:0000313" key="3">
    <source>
        <dbReference type="EMBL" id="TXJ40109.1"/>
    </source>
</evidence>
<feature type="transmembrane region" description="Helical" evidence="1">
    <location>
        <begin position="382"/>
        <end position="411"/>
    </location>
</feature>
<keyword evidence="1" id="KW-0472">Membrane</keyword>
<organism evidence="3 4">
    <name type="scientific">Brachyspira aalborgi</name>
    <dbReference type="NCBI Taxonomy" id="29522"/>
    <lineage>
        <taxon>Bacteria</taxon>
        <taxon>Pseudomonadati</taxon>
        <taxon>Spirochaetota</taxon>
        <taxon>Spirochaetia</taxon>
        <taxon>Brachyspirales</taxon>
        <taxon>Brachyspiraceae</taxon>
        <taxon>Brachyspira</taxon>
    </lineage>
</organism>
<proteinExistence type="predicted"/>
<gene>
    <name evidence="3" type="ORF">EPJ81_02935</name>
</gene>
<dbReference type="InterPro" id="IPR046278">
    <property type="entry name" value="DUF6311"/>
</dbReference>
<dbReference type="AlphaFoldDB" id="A0A5C8EQ05"/>